<dbReference type="SUPFAM" id="SSF141986">
    <property type="entry name" value="LD-carboxypeptidase A C-terminal domain-like"/>
    <property type="match status" value="1"/>
</dbReference>
<evidence type="ECO:0000313" key="6">
    <source>
        <dbReference type="Proteomes" id="UP001596524"/>
    </source>
</evidence>
<organism evidence="5 6">
    <name type="scientific">Nocardioides astragali</name>
    <dbReference type="NCBI Taxonomy" id="1776736"/>
    <lineage>
        <taxon>Bacteria</taxon>
        <taxon>Bacillati</taxon>
        <taxon>Actinomycetota</taxon>
        <taxon>Actinomycetes</taxon>
        <taxon>Propionibacteriales</taxon>
        <taxon>Nocardioidaceae</taxon>
        <taxon>Nocardioides</taxon>
    </lineage>
</organism>
<dbReference type="PIRSF" id="PIRSF028757">
    <property type="entry name" value="LD-carboxypeptidase"/>
    <property type="match status" value="1"/>
</dbReference>
<accession>A0ABW2N3N2</accession>
<feature type="domain" description="LD-carboxypeptidase C-terminal" evidence="4">
    <location>
        <begin position="177"/>
        <end position="278"/>
    </location>
</feature>
<sequence length="313" mass="33461">MSPENLLSWPTLAAGDLVRLVSPASTPSEDVIAAAQAVLESWGLEVEVGEHARDQWGYMAGRDSDRLQDLNDAFRDPNVRAIITTRGGAGAYRICDDIDFDAVRANPKPVVGFSDITYLHMALWREVRLPTVHGFLFQVGKQSLQTARSLLLDAEPVVVHRDSDAYSARIHNSGVAEGPLLGGNLSSLCHMVGAGLPPLHGAILLLEDKRDMGLGRIDRQLTQLRRAGAFDGLAGIALGLFTGFDDYEDRGWALVDVLQDHFGALDLPILGGLSIGHNGFDDAGVMDQACVALGTNAALDADAGTLTSHPPTH</sequence>
<dbReference type="SUPFAM" id="SSF52317">
    <property type="entry name" value="Class I glutamine amidotransferase-like"/>
    <property type="match status" value="1"/>
</dbReference>
<evidence type="ECO:0000259" key="3">
    <source>
        <dbReference type="Pfam" id="PF02016"/>
    </source>
</evidence>
<dbReference type="InterPro" id="IPR027461">
    <property type="entry name" value="Carboxypeptidase_A_C_sf"/>
</dbReference>
<protein>
    <submittedName>
        <fullName evidence="5">LD-carboxypeptidase</fullName>
    </submittedName>
</protein>
<dbReference type="Gene3D" id="3.40.50.10740">
    <property type="entry name" value="Class I glutamine amidotransferase-like"/>
    <property type="match status" value="1"/>
</dbReference>
<feature type="domain" description="LD-carboxypeptidase N-terminal" evidence="3">
    <location>
        <begin position="18"/>
        <end position="134"/>
    </location>
</feature>
<dbReference type="PANTHER" id="PTHR30237">
    <property type="entry name" value="MURAMOYLTETRAPEPTIDE CARBOXYPEPTIDASE"/>
    <property type="match status" value="1"/>
</dbReference>
<name>A0ABW2N3N2_9ACTN</name>
<dbReference type="RefSeq" id="WP_255891749.1">
    <property type="nucleotide sequence ID" value="NZ_JAFMZM010000005.1"/>
</dbReference>
<proteinExistence type="inferred from homology"/>
<dbReference type="Proteomes" id="UP001596524">
    <property type="component" value="Unassembled WGS sequence"/>
</dbReference>
<dbReference type="InterPro" id="IPR040449">
    <property type="entry name" value="Peptidase_S66_N"/>
</dbReference>
<dbReference type="InterPro" id="IPR027478">
    <property type="entry name" value="LdcA_N"/>
</dbReference>
<dbReference type="InterPro" id="IPR040921">
    <property type="entry name" value="Peptidase_S66C"/>
</dbReference>
<dbReference type="Pfam" id="PF02016">
    <property type="entry name" value="Peptidase_S66"/>
    <property type="match status" value="1"/>
</dbReference>
<keyword evidence="6" id="KW-1185">Reference proteome</keyword>
<dbReference type="Pfam" id="PF17676">
    <property type="entry name" value="Peptidase_S66C"/>
    <property type="match status" value="1"/>
</dbReference>
<evidence type="ECO:0000313" key="5">
    <source>
        <dbReference type="EMBL" id="MFC7360484.1"/>
    </source>
</evidence>
<dbReference type="InterPro" id="IPR029062">
    <property type="entry name" value="Class_I_gatase-like"/>
</dbReference>
<comment type="caution">
    <text evidence="5">The sequence shown here is derived from an EMBL/GenBank/DDBJ whole genome shotgun (WGS) entry which is preliminary data.</text>
</comment>
<dbReference type="CDD" id="cd07025">
    <property type="entry name" value="Peptidase_S66"/>
    <property type="match status" value="1"/>
</dbReference>
<reference evidence="6" key="1">
    <citation type="journal article" date="2019" name="Int. J. Syst. Evol. Microbiol.">
        <title>The Global Catalogue of Microorganisms (GCM) 10K type strain sequencing project: providing services to taxonomists for standard genome sequencing and annotation.</title>
        <authorList>
            <consortium name="The Broad Institute Genomics Platform"/>
            <consortium name="The Broad Institute Genome Sequencing Center for Infectious Disease"/>
            <person name="Wu L."/>
            <person name="Ma J."/>
        </authorList>
    </citation>
    <scope>NUCLEOTIDE SEQUENCE [LARGE SCALE GENOMIC DNA]</scope>
    <source>
        <strain evidence="6">FCH27</strain>
    </source>
</reference>
<evidence type="ECO:0000256" key="2">
    <source>
        <dbReference type="ARBA" id="ARBA00022801"/>
    </source>
</evidence>
<evidence type="ECO:0000259" key="4">
    <source>
        <dbReference type="Pfam" id="PF17676"/>
    </source>
</evidence>
<evidence type="ECO:0000256" key="1">
    <source>
        <dbReference type="ARBA" id="ARBA00010233"/>
    </source>
</evidence>
<dbReference type="InterPro" id="IPR003507">
    <property type="entry name" value="S66_fam"/>
</dbReference>
<dbReference type="EMBL" id="JBHTCH010000012">
    <property type="protein sequence ID" value="MFC7360484.1"/>
    <property type="molecule type" value="Genomic_DNA"/>
</dbReference>
<dbReference type="Gene3D" id="3.50.30.60">
    <property type="entry name" value="LD-carboxypeptidase A C-terminal domain-like"/>
    <property type="match status" value="1"/>
</dbReference>
<keyword evidence="2" id="KW-0378">Hydrolase</keyword>
<comment type="similarity">
    <text evidence="1">Belongs to the peptidase S66 family.</text>
</comment>
<gene>
    <name evidence="5" type="ORF">ACFQO6_09405</name>
</gene>
<dbReference type="PANTHER" id="PTHR30237:SF5">
    <property type="entry name" value="CARBOXYPEPTIDASE VC_A0337-RELATED"/>
    <property type="match status" value="1"/>
</dbReference>